<keyword evidence="1 3" id="KW-0808">Transferase</keyword>
<proteinExistence type="inferred from homology"/>
<evidence type="ECO:0000256" key="1">
    <source>
        <dbReference type="ARBA" id="ARBA00022679"/>
    </source>
</evidence>
<gene>
    <name evidence="3" type="primary">glk</name>
    <name evidence="5" type="ORF">TAO_1073</name>
</gene>
<organism evidence="5 6">
    <name type="scientific">Candidatus Nitrosoglobus terrae</name>
    <dbReference type="NCBI Taxonomy" id="1630141"/>
    <lineage>
        <taxon>Bacteria</taxon>
        <taxon>Pseudomonadati</taxon>
        <taxon>Pseudomonadota</taxon>
        <taxon>Gammaproteobacteria</taxon>
        <taxon>Chromatiales</taxon>
        <taxon>Chromatiaceae</taxon>
        <taxon>Candidatus Nitrosoglobus</taxon>
    </lineage>
</organism>
<dbReference type="Proteomes" id="UP000243679">
    <property type="component" value="Chromosome"/>
</dbReference>
<keyword evidence="2 3" id="KW-0418">Kinase</keyword>
<keyword evidence="3" id="KW-0067">ATP-binding</keyword>
<dbReference type="RefSeq" id="WP_096526992.1">
    <property type="nucleotide sequence ID" value="NZ_AP014836.1"/>
</dbReference>
<evidence type="ECO:0000313" key="6">
    <source>
        <dbReference type="Proteomes" id="UP000243679"/>
    </source>
</evidence>
<dbReference type="KEGG" id="ntt:TAO_1073"/>
<reference evidence="5 6" key="1">
    <citation type="journal article" date="2017" name="ISME J.">
        <title>An acid-tolerant ammonia-oxidizing ?-proteobacterium from soil.</title>
        <authorList>
            <person name="Hayatsu M."/>
            <person name="Tago K."/>
            <person name="Uchiyama I."/>
            <person name="Toyoda A."/>
            <person name="Wang Y."/>
            <person name="Shimomura Y."/>
            <person name="Okubo T."/>
            <person name="Kurisu F."/>
            <person name="Hirono Y."/>
            <person name="Nonaka K."/>
            <person name="Akiyama H."/>
            <person name="Itoh T."/>
            <person name="Takami H."/>
        </authorList>
    </citation>
    <scope>NUCLEOTIDE SEQUENCE [LARGE SCALE GENOMIC DNA]</scope>
    <source>
        <strain evidence="5 6">TAO100</strain>
    </source>
</reference>
<dbReference type="CDD" id="cd24008">
    <property type="entry name" value="ASKHA_NBD_GLK"/>
    <property type="match status" value="1"/>
</dbReference>
<dbReference type="Gene3D" id="3.40.367.20">
    <property type="match status" value="1"/>
</dbReference>
<evidence type="ECO:0000313" key="5">
    <source>
        <dbReference type="EMBL" id="BAW80443.1"/>
    </source>
</evidence>
<evidence type="ECO:0000256" key="4">
    <source>
        <dbReference type="RuleBase" id="RU004046"/>
    </source>
</evidence>
<evidence type="ECO:0000256" key="3">
    <source>
        <dbReference type="HAMAP-Rule" id="MF_00524"/>
    </source>
</evidence>
<keyword evidence="3" id="KW-0324">Glycolysis</keyword>
<dbReference type="HAMAP" id="MF_00524">
    <property type="entry name" value="Glucokinase"/>
    <property type="match status" value="1"/>
</dbReference>
<comment type="subcellular location">
    <subcellularLocation>
        <location evidence="3">Cytoplasm</location>
    </subcellularLocation>
</comment>
<dbReference type="OrthoDB" id="9800595at2"/>
<dbReference type="AlphaFoldDB" id="A0A1Q2SMV1"/>
<dbReference type="PANTHER" id="PTHR47363:SF1">
    <property type="entry name" value="GLUCOKINASE"/>
    <property type="match status" value="1"/>
</dbReference>
<dbReference type="PANTHER" id="PTHR47363">
    <property type="entry name" value="GLUCOKINASE"/>
    <property type="match status" value="1"/>
</dbReference>
<dbReference type="InterPro" id="IPR003836">
    <property type="entry name" value="Glucokinase"/>
</dbReference>
<evidence type="ECO:0000256" key="2">
    <source>
        <dbReference type="ARBA" id="ARBA00022777"/>
    </source>
</evidence>
<feature type="binding site" evidence="3">
    <location>
        <begin position="6"/>
        <end position="11"/>
    </location>
    <ligand>
        <name>ATP</name>
        <dbReference type="ChEBI" id="CHEBI:30616"/>
    </ligand>
</feature>
<name>A0A1Q2SMV1_9GAMM</name>
<comment type="catalytic activity">
    <reaction evidence="3">
        <text>D-glucose + ATP = D-glucose 6-phosphate + ADP + H(+)</text>
        <dbReference type="Rhea" id="RHEA:17825"/>
        <dbReference type="ChEBI" id="CHEBI:4167"/>
        <dbReference type="ChEBI" id="CHEBI:15378"/>
        <dbReference type="ChEBI" id="CHEBI:30616"/>
        <dbReference type="ChEBI" id="CHEBI:61548"/>
        <dbReference type="ChEBI" id="CHEBI:456216"/>
        <dbReference type="EC" id="2.7.1.2"/>
    </reaction>
</comment>
<keyword evidence="6" id="KW-1185">Reference proteome</keyword>
<protein>
    <recommendedName>
        <fullName evidence="3">Glucokinase</fullName>
        <ecNumber evidence="3">2.7.1.2</ecNumber>
    </recommendedName>
    <alternativeName>
        <fullName evidence="3">Glucose kinase</fullName>
    </alternativeName>
</protein>
<keyword evidence="3" id="KW-0547">Nucleotide-binding</keyword>
<dbReference type="GO" id="GO:0005524">
    <property type="term" value="F:ATP binding"/>
    <property type="evidence" value="ECO:0007669"/>
    <property type="project" value="UniProtKB-UniRule"/>
</dbReference>
<keyword evidence="3" id="KW-0963">Cytoplasm</keyword>
<dbReference type="GO" id="GO:0006096">
    <property type="term" value="P:glycolytic process"/>
    <property type="evidence" value="ECO:0007669"/>
    <property type="project" value="UniProtKB-UniRule"/>
</dbReference>
<dbReference type="Gene3D" id="3.30.420.40">
    <property type="match status" value="1"/>
</dbReference>
<dbReference type="GO" id="GO:0005737">
    <property type="term" value="C:cytoplasm"/>
    <property type="evidence" value="ECO:0007669"/>
    <property type="project" value="UniProtKB-SubCell"/>
</dbReference>
<dbReference type="InterPro" id="IPR043129">
    <property type="entry name" value="ATPase_NBD"/>
</dbReference>
<accession>A0A1Q2SMV1</accession>
<dbReference type="EC" id="2.7.1.2" evidence="3"/>
<dbReference type="GO" id="GO:0005536">
    <property type="term" value="F:D-glucose binding"/>
    <property type="evidence" value="ECO:0007669"/>
    <property type="project" value="InterPro"/>
</dbReference>
<dbReference type="EMBL" id="AP014836">
    <property type="protein sequence ID" value="BAW80443.1"/>
    <property type="molecule type" value="Genomic_DNA"/>
</dbReference>
<dbReference type="NCBIfam" id="TIGR00749">
    <property type="entry name" value="glk"/>
    <property type="match status" value="1"/>
</dbReference>
<sequence length="339" mass="36810">MKVLAADIGGTKTLLQVVDWPIGMGDRRVLADRRYSSRDYSSFDDLLQVFLAEIDRTVANSLASACFGVAGPIVKGIAKATNLPWQLDSDHLQQQFNLPQIALINDFQAQGYGIECLKPDDFAVLQLGESEQKAPQALIGAGTGLGQALLVWREDLERYQVLPTEGGHVDFAPMGEMQIELLRYLSHSLEHVSYEHLLSGNGLVNIYHFLKENGKVTENPALRMAINESDDPPAAISNFALERVDPLANQALNLFAQIYGAQAGNLALTSLSRGGVFIGGGIAPKILKRLQGGDFMKAFLNKGRLSALLQQIPVKVILEPKVGLWGAALVAMRLAHGKS</sequence>
<dbReference type="SUPFAM" id="SSF53067">
    <property type="entry name" value="Actin-like ATPase domain"/>
    <property type="match status" value="1"/>
</dbReference>
<dbReference type="GO" id="GO:0004340">
    <property type="term" value="F:glucokinase activity"/>
    <property type="evidence" value="ECO:0007669"/>
    <property type="project" value="UniProtKB-UniRule"/>
</dbReference>
<comment type="similarity">
    <text evidence="3 4">Belongs to the bacterial glucokinase family.</text>
</comment>
<dbReference type="Pfam" id="PF02685">
    <property type="entry name" value="Glucokinase"/>
    <property type="match status" value="1"/>
</dbReference>
<dbReference type="NCBIfam" id="NF001415">
    <property type="entry name" value="PRK00292.1-2"/>
    <property type="match status" value="1"/>
</dbReference>